<evidence type="ECO:0000313" key="2">
    <source>
        <dbReference type="EMBL" id="CEM27204.1"/>
    </source>
</evidence>
<keyword evidence="3" id="KW-1185">Reference proteome</keyword>
<dbReference type="Proteomes" id="UP000041254">
    <property type="component" value="Unassembled WGS sequence"/>
</dbReference>
<feature type="compositionally biased region" description="Polar residues" evidence="1">
    <location>
        <begin position="1"/>
        <end position="34"/>
    </location>
</feature>
<evidence type="ECO:0000313" key="3">
    <source>
        <dbReference type="Proteomes" id="UP000041254"/>
    </source>
</evidence>
<name>A0A0G4GD69_VITBC</name>
<dbReference type="EMBL" id="CDMY01000632">
    <property type="protein sequence ID" value="CEM27204.1"/>
    <property type="molecule type" value="Genomic_DNA"/>
</dbReference>
<sequence length="140" mass="14730">MTLANHSNVRGVASSSEGVRRVSSTPASEDTSLPSLADFPDTLPARRRAQTTGEEPSGSGMTGDGLTNSVSESEGATSAAAGRQRSLARQPSPAERGEGHSSRSHSPPFRQLQGCTASRQEFCRRNGCPPACWMDYGCDC</sequence>
<feature type="region of interest" description="Disordered" evidence="1">
    <location>
        <begin position="1"/>
        <end position="115"/>
    </location>
</feature>
<dbReference type="InParanoid" id="A0A0G4GD69"/>
<feature type="compositionally biased region" description="Low complexity" evidence="1">
    <location>
        <begin position="69"/>
        <end position="82"/>
    </location>
</feature>
<protein>
    <submittedName>
        <fullName evidence="2">Uncharacterized protein</fullName>
    </submittedName>
</protein>
<reference evidence="2 3" key="1">
    <citation type="submission" date="2014-11" db="EMBL/GenBank/DDBJ databases">
        <authorList>
            <person name="Zhu J."/>
            <person name="Qi W."/>
            <person name="Song R."/>
        </authorList>
    </citation>
    <scope>NUCLEOTIDE SEQUENCE [LARGE SCALE GENOMIC DNA]</scope>
</reference>
<dbReference type="VEuPathDB" id="CryptoDB:Vbra_9893"/>
<gene>
    <name evidence="2" type="ORF">Vbra_9893</name>
</gene>
<accession>A0A0G4GD69</accession>
<organism evidence="2 3">
    <name type="scientific">Vitrella brassicaformis (strain CCMP3155)</name>
    <dbReference type="NCBI Taxonomy" id="1169540"/>
    <lineage>
        <taxon>Eukaryota</taxon>
        <taxon>Sar</taxon>
        <taxon>Alveolata</taxon>
        <taxon>Colpodellida</taxon>
        <taxon>Vitrellaceae</taxon>
        <taxon>Vitrella</taxon>
    </lineage>
</organism>
<evidence type="ECO:0000256" key="1">
    <source>
        <dbReference type="SAM" id="MobiDB-lite"/>
    </source>
</evidence>
<dbReference type="AlphaFoldDB" id="A0A0G4GD69"/>
<proteinExistence type="predicted"/>